<evidence type="ECO:0000313" key="1">
    <source>
        <dbReference type="EMBL" id="RDL40140.1"/>
    </source>
</evidence>
<protein>
    <submittedName>
        <fullName evidence="1">Uncharacterized protein</fullName>
    </submittedName>
</protein>
<accession>A0A370TX91</accession>
<comment type="caution">
    <text evidence="1">The sequence shown here is derived from an EMBL/GenBank/DDBJ whole genome shotgun (WGS) entry which is preliminary data.</text>
</comment>
<dbReference type="EMBL" id="NPIC01000001">
    <property type="protein sequence ID" value="RDL40140.1"/>
    <property type="molecule type" value="Genomic_DNA"/>
</dbReference>
<dbReference type="RefSeq" id="XP_031872796.1">
    <property type="nucleotide sequence ID" value="XM_032008742.1"/>
</dbReference>
<dbReference type="AlphaFoldDB" id="A0A370TX91"/>
<keyword evidence="2" id="KW-1185">Reference proteome</keyword>
<reference evidence="1 2" key="1">
    <citation type="journal article" date="2018" name="IMA Fungus">
        <title>IMA Genome-F 9: Draft genome sequence of Annulohypoxylon stygium, Aspergillus mulundensis, Berkeleyomyces basicola (syn. Thielaviopsis basicola), Ceratocystis smalleyi, two Cercospora beticola strains, Coleophoma cylindrospora, Fusarium fracticaudum, Phialophora cf. hyalina, and Morchella septimelata.</title>
        <authorList>
            <person name="Wingfield B.D."/>
            <person name="Bills G.F."/>
            <person name="Dong Y."/>
            <person name="Huang W."/>
            <person name="Nel W.J."/>
            <person name="Swalarsk-Parry B.S."/>
            <person name="Vaghefi N."/>
            <person name="Wilken P.M."/>
            <person name="An Z."/>
            <person name="de Beer Z.W."/>
            <person name="De Vos L."/>
            <person name="Chen L."/>
            <person name="Duong T.A."/>
            <person name="Gao Y."/>
            <person name="Hammerbacher A."/>
            <person name="Kikkert J.R."/>
            <person name="Li Y."/>
            <person name="Li H."/>
            <person name="Li K."/>
            <person name="Li Q."/>
            <person name="Liu X."/>
            <person name="Ma X."/>
            <person name="Naidoo K."/>
            <person name="Pethybridge S.J."/>
            <person name="Sun J."/>
            <person name="Steenkamp E.T."/>
            <person name="van der Nest M.A."/>
            <person name="van Wyk S."/>
            <person name="Wingfield M.J."/>
            <person name="Xiong C."/>
            <person name="Yue Q."/>
            <person name="Zhang X."/>
        </authorList>
    </citation>
    <scope>NUCLEOTIDE SEQUENCE [LARGE SCALE GENOMIC DNA]</scope>
    <source>
        <strain evidence="1 2">BP 5553</strain>
    </source>
</reference>
<gene>
    <name evidence="1" type="ORF">BP5553_00119</name>
</gene>
<name>A0A370TX91_9HELO</name>
<organism evidence="1 2">
    <name type="scientific">Venustampulla echinocandica</name>
    <dbReference type="NCBI Taxonomy" id="2656787"/>
    <lineage>
        <taxon>Eukaryota</taxon>
        <taxon>Fungi</taxon>
        <taxon>Dikarya</taxon>
        <taxon>Ascomycota</taxon>
        <taxon>Pezizomycotina</taxon>
        <taxon>Leotiomycetes</taxon>
        <taxon>Helotiales</taxon>
        <taxon>Pleuroascaceae</taxon>
        <taxon>Venustampulla</taxon>
    </lineage>
</organism>
<proteinExistence type="predicted"/>
<dbReference type="GeneID" id="43592968"/>
<dbReference type="Proteomes" id="UP000254866">
    <property type="component" value="Unassembled WGS sequence"/>
</dbReference>
<evidence type="ECO:0000313" key="2">
    <source>
        <dbReference type="Proteomes" id="UP000254866"/>
    </source>
</evidence>
<sequence length="145" mass="15825">MAVQAMTKRFFFLRDPDGQMPIRPDANYCQLPDDDDDATRSWKSVAATAGGAVVSRRQQGKECNNTAGGPVNSDTCVPRVNSCQLVSPRPAAVTGPARGLYIGHCTSQMPQGLHELTSIPDNRHQCFTPRWPRPTLRSATTRGTI</sequence>